<keyword evidence="2" id="KW-1185">Reference proteome</keyword>
<name>A0A926N7Z1_9BACL</name>
<dbReference type="AlphaFoldDB" id="A0A926N7Z1"/>
<dbReference type="RefSeq" id="WP_191142659.1">
    <property type="nucleotide sequence ID" value="NZ_JACXAH010000032.1"/>
</dbReference>
<dbReference type="EMBL" id="JACXAH010000032">
    <property type="protein sequence ID" value="MBD1373661.1"/>
    <property type="molecule type" value="Genomic_DNA"/>
</dbReference>
<evidence type="ECO:0000313" key="2">
    <source>
        <dbReference type="Proteomes" id="UP000661691"/>
    </source>
</evidence>
<sequence length="55" mass="6400">MVAILISIVILEQELLIQMELFRRTVHEASGRGLMKWTVSLLNIMIMKRHGHTIQ</sequence>
<protein>
    <submittedName>
        <fullName evidence="1">Uncharacterized protein</fullName>
    </submittedName>
</protein>
<organism evidence="1 2">
    <name type="scientific">Polycladospora coralii</name>
    <dbReference type="NCBI Taxonomy" id="2771432"/>
    <lineage>
        <taxon>Bacteria</taxon>
        <taxon>Bacillati</taxon>
        <taxon>Bacillota</taxon>
        <taxon>Bacilli</taxon>
        <taxon>Bacillales</taxon>
        <taxon>Thermoactinomycetaceae</taxon>
        <taxon>Polycladospora</taxon>
    </lineage>
</organism>
<evidence type="ECO:0000313" key="1">
    <source>
        <dbReference type="EMBL" id="MBD1373661.1"/>
    </source>
</evidence>
<gene>
    <name evidence="1" type="ORF">IC620_15040</name>
</gene>
<comment type="caution">
    <text evidence="1">The sequence shown here is derived from an EMBL/GenBank/DDBJ whole genome shotgun (WGS) entry which is preliminary data.</text>
</comment>
<dbReference type="Proteomes" id="UP000661691">
    <property type="component" value="Unassembled WGS sequence"/>
</dbReference>
<proteinExistence type="predicted"/>
<reference evidence="1" key="1">
    <citation type="submission" date="2020-09" db="EMBL/GenBank/DDBJ databases">
        <title>A novel bacterium of genus Hazenella, isolated from South China Sea.</title>
        <authorList>
            <person name="Huang H."/>
            <person name="Mo K."/>
            <person name="Hu Y."/>
        </authorList>
    </citation>
    <scope>NUCLEOTIDE SEQUENCE</scope>
    <source>
        <strain evidence="1">IB182357</strain>
    </source>
</reference>
<accession>A0A926N7Z1</accession>